<feature type="compositionally biased region" description="Polar residues" evidence="1">
    <location>
        <begin position="203"/>
        <end position="220"/>
    </location>
</feature>
<reference evidence="2" key="1">
    <citation type="journal article" date="2023" name="Mol. Phylogenet. Evol.">
        <title>Genome-scale phylogeny and comparative genomics of the fungal order Sordariales.</title>
        <authorList>
            <person name="Hensen N."/>
            <person name="Bonometti L."/>
            <person name="Westerberg I."/>
            <person name="Brannstrom I.O."/>
            <person name="Guillou S."/>
            <person name="Cros-Aarteil S."/>
            <person name="Calhoun S."/>
            <person name="Haridas S."/>
            <person name="Kuo A."/>
            <person name="Mondo S."/>
            <person name="Pangilinan J."/>
            <person name="Riley R."/>
            <person name="LaButti K."/>
            <person name="Andreopoulos B."/>
            <person name="Lipzen A."/>
            <person name="Chen C."/>
            <person name="Yan M."/>
            <person name="Daum C."/>
            <person name="Ng V."/>
            <person name="Clum A."/>
            <person name="Steindorff A."/>
            <person name="Ohm R.A."/>
            <person name="Martin F."/>
            <person name="Silar P."/>
            <person name="Natvig D.O."/>
            <person name="Lalanne C."/>
            <person name="Gautier V."/>
            <person name="Ament-Velasquez S.L."/>
            <person name="Kruys A."/>
            <person name="Hutchinson M.I."/>
            <person name="Powell A.J."/>
            <person name="Barry K."/>
            <person name="Miller A.N."/>
            <person name="Grigoriev I.V."/>
            <person name="Debuchy R."/>
            <person name="Gladieux P."/>
            <person name="Hiltunen Thoren M."/>
            <person name="Johannesson H."/>
        </authorList>
    </citation>
    <scope>NUCLEOTIDE SEQUENCE</scope>
    <source>
        <strain evidence="2">CBS 232.78</strain>
    </source>
</reference>
<evidence type="ECO:0000313" key="2">
    <source>
        <dbReference type="EMBL" id="KAK3381328.1"/>
    </source>
</evidence>
<feature type="compositionally biased region" description="Polar residues" evidence="1">
    <location>
        <begin position="135"/>
        <end position="145"/>
    </location>
</feature>
<dbReference type="AlphaFoldDB" id="A0AAE0NGX8"/>
<evidence type="ECO:0000313" key="3">
    <source>
        <dbReference type="Proteomes" id="UP001285441"/>
    </source>
</evidence>
<gene>
    <name evidence="2" type="ORF">B0H63DRAFT_524056</name>
</gene>
<organism evidence="2 3">
    <name type="scientific">Podospora didyma</name>
    <dbReference type="NCBI Taxonomy" id="330526"/>
    <lineage>
        <taxon>Eukaryota</taxon>
        <taxon>Fungi</taxon>
        <taxon>Dikarya</taxon>
        <taxon>Ascomycota</taxon>
        <taxon>Pezizomycotina</taxon>
        <taxon>Sordariomycetes</taxon>
        <taxon>Sordariomycetidae</taxon>
        <taxon>Sordariales</taxon>
        <taxon>Podosporaceae</taxon>
        <taxon>Podospora</taxon>
    </lineage>
</organism>
<keyword evidence="3" id="KW-1185">Reference proteome</keyword>
<feature type="compositionally biased region" description="Polar residues" evidence="1">
    <location>
        <begin position="154"/>
        <end position="163"/>
    </location>
</feature>
<dbReference type="EMBL" id="JAULSW010000005">
    <property type="protein sequence ID" value="KAK3381328.1"/>
    <property type="molecule type" value="Genomic_DNA"/>
</dbReference>
<dbReference type="Proteomes" id="UP001285441">
    <property type="component" value="Unassembled WGS sequence"/>
</dbReference>
<comment type="caution">
    <text evidence="2">The sequence shown here is derived from an EMBL/GenBank/DDBJ whole genome shotgun (WGS) entry which is preliminary data.</text>
</comment>
<accession>A0AAE0NGX8</accession>
<feature type="region of interest" description="Disordered" evidence="1">
    <location>
        <begin position="135"/>
        <end position="241"/>
    </location>
</feature>
<reference evidence="2" key="2">
    <citation type="submission" date="2023-06" db="EMBL/GenBank/DDBJ databases">
        <authorList>
            <consortium name="Lawrence Berkeley National Laboratory"/>
            <person name="Haridas S."/>
            <person name="Hensen N."/>
            <person name="Bonometti L."/>
            <person name="Westerberg I."/>
            <person name="Brannstrom I.O."/>
            <person name="Guillou S."/>
            <person name="Cros-Aarteil S."/>
            <person name="Calhoun S."/>
            <person name="Kuo A."/>
            <person name="Mondo S."/>
            <person name="Pangilinan J."/>
            <person name="Riley R."/>
            <person name="LaButti K."/>
            <person name="Andreopoulos B."/>
            <person name="Lipzen A."/>
            <person name="Chen C."/>
            <person name="Yanf M."/>
            <person name="Daum C."/>
            <person name="Ng V."/>
            <person name="Clum A."/>
            <person name="Steindorff A."/>
            <person name="Ohm R."/>
            <person name="Martin F."/>
            <person name="Silar P."/>
            <person name="Natvig D."/>
            <person name="Lalanne C."/>
            <person name="Gautier V."/>
            <person name="Ament-velasquez S.L."/>
            <person name="Kruys A."/>
            <person name="Hutchinson M.I."/>
            <person name="Powell A.J."/>
            <person name="Barry K."/>
            <person name="Miller A.N."/>
            <person name="Grigoriev I.V."/>
            <person name="Debuchy R."/>
            <person name="Gladieux P."/>
            <person name="Thoren M.H."/>
            <person name="Johannesson H."/>
        </authorList>
    </citation>
    <scope>NUCLEOTIDE SEQUENCE</scope>
    <source>
        <strain evidence="2">CBS 232.78</strain>
    </source>
</reference>
<sequence length="298" mass="32834">MLHAGSPQVEAREEATIQVRRISKYGVDTGKNTLASPLRLDVKPSSHEAGGTHTVSVAFLSRASGVDEKCLLAWLGPGQPFIKLEWTYPEYDYPKWTTRHLVLPDGPDDHVGLSGGTGFATRMFNHVQSFPSAATLSSSQGQRFSSTRHRRAIPQNSRKSPPESTYVGRPGRSYHGNWRQQRYSPFHSPLRDTPPAMSPPSWDDQSSVYTESVSTPSSDLDTGALSPSPVQHPEPKQFGDECSNRRLHQQLQIEALGQQRREAEELFAQTGDTSGLLHVMASAAEANGIWHPGGLPRF</sequence>
<protein>
    <submittedName>
        <fullName evidence="2">Uncharacterized protein</fullName>
    </submittedName>
</protein>
<name>A0AAE0NGX8_9PEZI</name>
<proteinExistence type="predicted"/>
<evidence type="ECO:0000256" key="1">
    <source>
        <dbReference type="SAM" id="MobiDB-lite"/>
    </source>
</evidence>